<dbReference type="Pfam" id="PF00293">
    <property type="entry name" value="NUDIX"/>
    <property type="match status" value="1"/>
</dbReference>
<evidence type="ECO:0000313" key="8">
    <source>
        <dbReference type="EMBL" id="GAO51433.1"/>
    </source>
</evidence>
<dbReference type="InterPro" id="IPR000086">
    <property type="entry name" value="NUDIX_hydrolase_dom"/>
</dbReference>
<dbReference type="GO" id="GO:0046872">
    <property type="term" value="F:metal ion binding"/>
    <property type="evidence" value="ECO:0007669"/>
    <property type="project" value="UniProtKB-KW"/>
</dbReference>
<reference evidence="8 9" key="3">
    <citation type="journal article" date="2015" name="Genome Announc.">
        <title>Draft Genome Sequence of the Archiascomycetous Yeast Saitoella complicata.</title>
        <authorList>
            <person name="Yamauchi K."/>
            <person name="Kondo S."/>
            <person name="Hamamoto M."/>
            <person name="Takahashi Y."/>
            <person name="Ogura Y."/>
            <person name="Hayashi T."/>
            <person name="Nishida H."/>
        </authorList>
    </citation>
    <scope>NUCLEOTIDE SEQUENCE [LARGE SCALE GENOMIC DNA]</scope>
    <source>
        <strain evidence="8 9">NRRL Y-17804</strain>
    </source>
</reference>
<dbReference type="InterPro" id="IPR015797">
    <property type="entry name" value="NUDIX_hydrolase-like_dom_sf"/>
</dbReference>
<dbReference type="Gene3D" id="3.90.79.10">
    <property type="entry name" value="Nucleoside Triphosphate Pyrophosphohydrolase"/>
    <property type="match status" value="1"/>
</dbReference>
<feature type="domain" description="Nudix hydrolase" evidence="7">
    <location>
        <begin position="29"/>
        <end position="171"/>
    </location>
</feature>
<organism evidence="8 9">
    <name type="scientific">Saitoella complicata (strain BCRC 22490 / CBS 7301 / JCM 7358 / NBRC 10748 / NRRL Y-17804)</name>
    <dbReference type="NCBI Taxonomy" id="698492"/>
    <lineage>
        <taxon>Eukaryota</taxon>
        <taxon>Fungi</taxon>
        <taxon>Dikarya</taxon>
        <taxon>Ascomycota</taxon>
        <taxon>Taphrinomycotina</taxon>
        <taxon>Taphrinomycotina incertae sedis</taxon>
        <taxon>Saitoella</taxon>
    </lineage>
</organism>
<evidence type="ECO:0000256" key="4">
    <source>
        <dbReference type="ARBA" id="ARBA00022801"/>
    </source>
</evidence>
<keyword evidence="6" id="KW-0464">Manganese</keyword>
<evidence type="ECO:0000256" key="6">
    <source>
        <dbReference type="ARBA" id="ARBA00023211"/>
    </source>
</evidence>
<proteinExistence type="predicted"/>
<dbReference type="GO" id="GO:0015938">
    <property type="term" value="P:coenzyme A catabolic process"/>
    <property type="evidence" value="ECO:0007669"/>
    <property type="project" value="TreeGrafter"/>
</dbReference>
<dbReference type="OMA" id="HSFHFVD"/>
<dbReference type="Proteomes" id="UP000033140">
    <property type="component" value="Unassembled WGS sequence"/>
</dbReference>
<keyword evidence="4" id="KW-0378">Hydrolase</keyword>
<evidence type="ECO:0000256" key="5">
    <source>
        <dbReference type="ARBA" id="ARBA00022842"/>
    </source>
</evidence>
<dbReference type="GO" id="GO:0010945">
    <property type="term" value="F:coenzyme A diphosphatase activity"/>
    <property type="evidence" value="ECO:0007669"/>
    <property type="project" value="InterPro"/>
</dbReference>
<evidence type="ECO:0000256" key="1">
    <source>
        <dbReference type="ARBA" id="ARBA00001936"/>
    </source>
</evidence>
<dbReference type="PANTHER" id="PTHR12992:SF24">
    <property type="entry name" value="PEROXISOMAL COENZYME A DIPHOSPHATASE NUDT7"/>
    <property type="match status" value="1"/>
</dbReference>
<evidence type="ECO:0000256" key="2">
    <source>
        <dbReference type="ARBA" id="ARBA00001946"/>
    </source>
</evidence>
<comment type="cofactor">
    <cofactor evidence="2">
        <name>Mg(2+)</name>
        <dbReference type="ChEBI" id="CHEBI:18420"/>
    </cofactor>
</comment>
<evidence type="ECO:0000313" key="9">
    <source>
        <dbReference type="Proteomes" id="UP000033140"/>
    </source>
</evidence>
<sequence>MRLTSKSLQCLERLRSYKPPSDTYPNTPRLRAAVLLLLFGGKEGELRVLLTVRARNMRTFSGDAALPGGRVDEGETIWQAALREAHEEIALLPDSAMEKLTLLPPYLSRNHLVVTPCVAFWPADNGRPNFRLNEAEVSKIFSVPFEDFLSGREGWYDPLSHTTWNGENFPLHQFGGGGEGRVWGLTARMMIDAARIAYGAEPDFPVGLVRAKGGIGDQEEFIWRGLEWAKKNKPSRKGQL</sequence>
<accession>A0A0E9NNR0</accession>
<dbReference type="AlphaFoldDB" id="A0A0E9NNR0"/>
<comment type="cofactor">
    <cofactor evidence="1">
        <name>Mn(2+)</name>
        <dbReference type="ChEBI" id="CHEBI:29035"/>
    </cofactor>
</comment>
<evidence type="ECO:0000256" key="3">
    <source>
        <dbReference type="ARBA" id="ARBA00022723"/>
    </source>
</evidence>
<gene>
    <name evidence="8" type="ORF">G7K_5534-t1</name>
</gene>
<dbReference type="PROSITE" id="PS51462">
    <property type="entry name" value="NUDIX"/>
    <property type="match status" value="1"/>
</dbReference>
<dbReference type="STRING" id="698492.A0A0E9NNR0"/>
<dbReference type="PANTHER" id="PTHR12992">
    <property type="entry name" value="NUDIX HYDROLASE"/>
    <property type="match status" value="1"/>
</dbReference>
<dbReference type="EMBL" id="BACD03000046">
    <property type="protein sequence ID" value="GAO51433.1"/>
    <property type="molecule type" value="Genomic_DNA"/>
</dbReference>
<reference evidence="8 9" key="2">
    <citation type="journal article" date="2014" name="J. Gen. Appl. Microbiol.">
        <title>The early diverging ascomycetous budding yeast Saitoella complicata has three histone deacetylases belonging to the Clr6, Hos2, and Rpd3 lineages.</title>
        <authorList>
            <person name="Nishida H."/>
            <person name="Matsumoto T."/>
            <person name="Kondo S."/>
            <person name="Hamamoto M."/>
            <person name="Yoshikawa H."/>
        </authorList>
    </citation>
    <scope>NUCLEOTIDE SEQUENCE [LARGE SCALE GENOMIC DNA]</scope>
    <source>
        <strain evidence="8 9">NRRL Y-17804</strain>
    </source>
</reference>
<comment type="caution">
    <text evidence="8">The sequence shown here is derived from an EMBL/GenBank/DDBJ whole genome shotgun (WGS) entry which is preliminary data.</text>
</comment>
<name>A0A0E9NNR0_SAICN</name>
<protein>
    <recommendedName>
        <fullName evidence="7">Nudix hydrolase domain-containing protein</fullName>
    </recommendedName>
</protein>
<keyword evidence="3" id="KW-0479">Metal-binding</keyword>
<keyword evidence="5" id="KW-0460">Magnesium</keyword>
<keyword evidence="9" id="KW-1185">Reference proteome</keyword>
<dbReference type="CDD" id="cd03426">
    <property type="entry name" value="NUDIX_CoAse_Nudt7"/>
    <property type="match status" value="1"/>
</dbReference>
<evidence type="ECO:0000259" key="7">
    <source>
        <dbReference type="PROSITE" id="PS51462"/>
    </source>
</evidence>
<dbReference type="SUPFAM" id="SSF55811">
    <property type="entry name" value="Nudix"/>
    <property type="match status" value="1"/>
</dbReference>
<reference evidence="8 9" key="1">
    <citation type="journal article" date="2011" name="J. Gen. Appl. Microbiol.">
        <title>Draft genome sequencing of the enigmatic yeast Saitoella complicata.</title>
        <authorList>
            <person name="Nishida H."/>
            <person name="Hamamoto M."/>
            <person name="Sugiyama J."/>
        </authorList>
    </citation>
    <scope>NUCLEOTIDE SEQUENCE [LARGE SCALE GENOMIC DNA]</scope>
    <source>
        <strain evidence="8 9">NRRL Y-17804</strain>
    </source>
</reference>
<dbReference type="InterPro" id="IPR045121">
    <property type="entry name" value="CoAse"/>
</dbReference>